<sequence>MEPKKLIGMVFIDKFADWEFGLLSGSATEWFGGRIVALSPSQGPLRSIGGLKLIPDRGVAPDENADLDGLAIIGSDLWPEEDAPDISPLLNATLSRGAIVGAICGGTLALARAGLFEGRRHTSNGAGWLQSKIGDYKGAELYQDVPHAVRDGHIVSASGAAPGTFATSFLEALMPEQAGQVAEMRAFIAQEYQTA</sequence>
<dbReference type="SUPFAM" id="SSF52317">
    <property type="entry name" value="Class I glutamine amidotransferase-like"/>
    <property type="match status" value="1"/>
</dbReference>
<dbReference type="InterPro" id="IPR002818">
    <property type="entry name" value="DJ-1/PfpI"/>
</dbReference>
<dbReference type="EMBL" id="JABUMX010000003">
    <property type="protein sequence ID" value="NTS32453.1"/>
    <property type="molecule type" value="Genomic_DNA"/>
</dbReference>
<organism evidence="2 3">
    <name type="scientific">Phyllobacterium pellucidum</name>
    <dbReference type="NCBI Taxonomy" id="2740464"/>
    <lineage>
        <taxon>Bacteria</taxon>
        <taxon>Pseudomonadati</taxon>
        <taxon>Pseudomonadota</taxon>
        <taxon>Alphaproteobacteria</taxon>
        <taxon>Hyphomicrobiales</taxon>
        <taxon>Phyllobacteriaceae</taxon>
        <taxon>Phyllobacterium</taxon>
    </lineage>
</organism>
<dbReference type="Pfam" id="PF01965">
    <property type="entry name" value="DJ-1_PfpI"/>
    <property type="match status" value="1"/>
</dbReference>
<dbReference type="RefSeq" id="WP_113281491.1">
    <property type="nucleotide sequence ID" value="NZ_JABUMX010000003.1"/>
</dbReference>
<evidence type="ECO:0000259" key="1">
    <source>
        <dbReference type="Pfam" id="PF01965"/>
    </source>
</evidence>
<evidence type="ECO:0000313" key="2">
    <source>
        <dbReference type="EMBL" id="NTS32453.1"/>
    </source>
</evidence>
<comment type="caution">
    <text evidence="2">The sequence shown here is derived from an EMBL/GenBank/DDBJ whole genome shotgun (WGS) entry which is preliminary data.</text>
</comment>
<proteinExistence type="predicted"/>
<keyword evidence="3" id="KW-1185">Reference proteome</keyword>
<evidence type="ECO:0000313" key="3">
    <source>
        <dbReference type="Proteomes" id="UP000550508"/>
    </source>
</evidence>
<dbReference type="Proteomes" id="UP000550508">
    <property type="component" value="Unassembled WGS sequence"/>
</dbReference>
<dbReference type="Gene3D" id="3.40.50.880">
    <property type="match status" value="1"/>
</dbReference>
<feature type="domain" description="DJ-1/PfpI" evidence="1">
    <location>
        <begin position="9"/>
        <end position="171"/>
    </location>
</feature>
<dbReference type="AlphaFoldDB" id="A0A849VXB2"/>
<protein>
    <submittedName>
        <fullName evidence="2">DJ-1/PfpI family protein</fullName>
    </submittedName>
</protein>
<gene>
    <name evidence="2" type="ORF">HQ945_14430</name>
</gene>
<name>A0A849VXB2_9HYPH</name>
<accession>A0A849VXB2</accession>
<dbReference type="InterPro" id="IPR029062">
    <property type="entry name" value="Class_I_gatase-like"/>
</dbReference>
<reference evidence="2 3" key="1">
    <citation type="submission" date="2020-05" db="EMBL/GenBank/DDBJ databases">
        <authorList>
            <person name="Kim M.K."/>
        </authorList>
    </citation>
    <scope>NUCLEOTIDE SEQUENCE [LARGE SCALE GENOMIC DNA]</scope>
    <source>
        <strain evidence="2 3">BT25</strain>
    </source>
</reference>